<dbReference type="SUPFAM" id="SSF111304">
    <property type="entry name" value="Recombination protein RecR"/>
    <property type="match status" value="1"/>
</dbReference>
<dbReference type="InterPro" id="IPR015967">
    <property type="entry name" value="Rcmb_RecR_Znf"/>
</dbReference>
<reference evidence="10 12" key="2">
    <citation type="submission" date="2017-02" db="EMBL/GenBank/DDBJ databases">
        <authorList>
            <person name="Peterson S.W."/>
        </authorList>
    </citation>
    <scope>NUCLEOTIDE SEQUENCE [LARGE SCALE GENOMIC DNA]</scope>
    <source>
        <strain evidence="10 12">ATCC 700135</strain>
    </source>
</reference>
<evidence type="ECO:0000256" key="2">
    <source>
        <dbReference type="ARBA" id="ARBA00022763"/>
    </source>
</evidence>
<evidence type="ECO:0000313" key="12">
    <source>
        <dbReference type="Proteomes" id="UP000189956"/>
    </source>
</evidence>
<dbReference type="Pfam" id="PF21176">
    <property type="entry name" value="RecR_HhH"/>
    <property type="match status" value="1"/>
</dbReference>
<dbReference type="Pfam" id="PF02132">
    <property type="entry name" value="RecR_ZnF"/>
    <property type="match status" value="1"/>
</dbReference>
<dbReference type="PANTHER" id="PTHR30446">
    <property type="entry name" value="RECOMBINATION PROTEIN RECR"/>
    <property type="match status" value="1"/>
</dbReference>
<dbReference type="eggNOG" id="COG0353">
    <property type="taxonomic scope" value="Bacteria"/>
</dbReference>
<evidence type="ECO:0000256" key="4">
    <source>
        <dbReference type="ARBA" id="ARBA00022833"/>
    </source>
</evidence>
<dbReference type="NCBIfam" id="TIGR00615">
    <property type="entry name" value="recR"/>
    <property type="match status" value="1"/>
</dbReference>
<reference evidence="9 11" key="1">
    <citation type="submission" date="2014-08" db="EMBL/GenBank/DDBJ databases">
        <title>Porphyromonas cangingivalis strain:COT-109_OH1386 Genome sequencing.</title>
        <authorList>
            <person name="Wallis C."/>
            <person name="Deusch O."/>
            <person name="O'Flynn C."/>
            <person name="Davis I."/>
            <person name="Jospin G."/>
            <person name="Darling A.E."/>
            <person name="Coil D.A."/>
            <person name="Alexiev A."/>
            <person name="Horsfall A."/>
            <person name="Kirkwood N."/>
            <person name="Harris S."/>
            <person name="Eisen J.A."/>
        </authorList>
    </citation>
    <scope>NUCLEOTIDE SEQUENCE [LARGE SCALE GENOMIC DNA]</scope>
    <source>
        <strain evidence="11">COT-109 OH1386</strain>
        <strain evidence="9">COT-109_OH1386</strain>
    </source>
</reference>
<dbReference type="STRING" id="36874.HQ34_02965"/>
<dbReference type="InterPro" id="IPR006171">
    <property type="entry name" value="TOPRIM_dom"/>
</dbReference>
<keyword evidence="4 7" id="KW-0862">Zinc</keyword>
<comment type="function">
    <text evidence="7">May play a role in DNA repair. It seems to be involved in an RecBC-independent recombinational process of DNA repair. It may act with RecF and RecO.</text>
</comment>
<evidence type="ECO:0000313" key="10">
    <source>
        <dbReference type="EMBL" id="SJZ37056.1"/>
    </source>
</evidence>
<dbReference type="Pfam" id="PF13662">
    <property type="entry name" value="Toprim_4"/>
    <property type="match status" value="1"/>
</dbReference>
<dbReference type="RefSeq" id="WP_036852618.1">
    <property type="nucleotide sequence ID" value="NZ_CALTZT010000086.1"/>
</dbReference>
<proteinExistence type="inferred from homology"/>
<dbReference type="OrthoDB" id="9802672at2"/>
<dbReference type="Gene3D" id="3.40.1360.10">
    <property type="match status" value="1"/>
</dbReference>
<evidence type="ECO:0000256" key="1">
    <source>
        <dbReference type="ARBA" id="ARBA00022723"/>
    </source>
</evidence>
<dbReference type="EMBL" id="JQJD01000057">
    <property type="protein sequence ID" value="KGN78772.1"/>
    <property type="molecule type" value="Genomic_DNA"/>
</dbReference>
<dbReference type="PROSITE" id="PS01300">
    <property type="entry name" value="RECR"/>
    <property type="match status" value="1"/>
</dbReference>
<evidence type="ECO:0000256" key="7">
    <source>
        <dbReference type="HAMAP-Rule" id="MF_00017"/>
    </source>
</evidence>
<evidence type="ECO:0000259" key="8">
    <source>
        <dbReference type="PROSITE" id="PS50880"/>
    </source>
</evidence>
<dbReference type="Proteomes" id="UP000030125">
    <property type="component" value="Unassembled WGS sequence"/>
</dbReference>
<evidence type="ECO:0000313" key="11">
    <source>
        <dbReference type="Proteomes" id="UP000030125"/>
    </source>
</evidence>
<organism evidence="9 11">
    <name type="scientific">Porphyromonas cangingivalis</name>
    <dbReference type="NCBI Taxonomy" id="36874"/>
    <lineage>
        <taxon>Bacteria</taxon>
        <taxon>Pseudomonadati</taxon>
        <taxon>Bacteroidota</taxon>
        <taxon>Bacteroidia</taxon>
        <taxon>Bacteroidales</taxon>
        <taxon>Porphyromonadaceae</taxon>
        <taxon>Porphyromonas</taxon>
    </lineage>
</organism>
<dbReference type="Gene3D" id="1.10.8.420">
    <property type="entry name" value="RecR Domain 1"/>
    <property type="match status" value="1"/>
</dbReference>
<evidence type="ECO:0000256" key="3">
    <source>
        <dbReference type="ARBA" id="ARBA00022771"/>
    </source>
</evidence>
<dbReference type="GO" id="GO:0008270">
    <property type="term" value="F:zinc ion binding"/>
    <property type="evidence" value="ECO:0007669"/>
    <property type="project" value="UniProtKB-KW"/>
</dbReference>
<name>A0A0A2EM62_PORCN</name>
<protein>
    <recommendedName>
        <fullName evidence="7">Recombination protein RecR</fullName>
    </recommendedName>
</protein>
<gene>
    <name evidence="7" type="primary">recR</name>
    <name evidence="9" type="ORF">HQ35_08980</name>
    <name evidence="10" type="ORF">SAMN02745205_00552</name>
</gene>
<dbReference type="Proteomes" id="UP000189956">
    <property type="component" value="Unassembled WGS sequence"/>
</dbReference>
<dbReference type="PROSITE" id="PS50880">
    <property type="entry name" value="TOPRIM"/>
    <property type="match status" value="1"/>
</dbReference>
<dbReference type="HAMAP" id="MF_00017">
    <property type="entry name" value="RecR"/>
    <property type="match status" value="1"/>
</dbReference>
<evidence type="ECO:0000313" key="9">
    <source>
        <dbReference type="EMBL" id="KGN78772.1"/>
    </source>
</evidence>
<comment type="similarity">
    <text evidence="7">Belongs to the RecR family.</text>
</comment>
<keyword evidence="3 7" id="KW-0863">Zinc-finger</keyword>
<sequence length="208" mass="23327">MKIEDYSLLLQRAVDAFASLPGIGPKSGLRLALHLLKQEPSFTHGFCDDIRSYIDGIRHCRVCHNICDQDVCQVCSDPRRDESMICVVESVREVIAIERTGNFKGLYHVLGGIISPLDGIGPSDLYLQDLPERVRREGVKEVLLALSTTMEGDTTNFYIYRMLKDTGVKISVISRGVSIGDELEYADELTLGRSIDHRIDFESTLKHL</sequence>
<keyword evidence="2 7" id="KW-0227">DNA damage</keyword>
<keyword evidence="6 7" id="KW-0234">DNA repair</keyword>
<dbReference type="PANTHER" id="PTHR30446:SF0">
    <property type="entry name" value="RECOMBINATION PROTEIN RECR"/>
    <property type="match status" value="1"/>
</dbReference>
<dbReference type="InterPro" id="IPR034137">
    <property type="entry name" value="TOPRIM_RecR"/>
</dbReference>
<feature type="zinc finger region" description="C4-type" evidence="7">
    <location>
        <begin position="60"/>
        <end position="75"/>
    </location>
</feature>
<dbReference type="CDD" id="cd01025">
    <property type="entry name" value="TOPRIM_recR"/>
    <property type="match status" value="1"/>
</dbReference>
<dbReference type="GO" id="GO:0003677">
    <property type="term" value="F:DNA binding"/>
    <property type="evidence" value="ECO:0007669"/>
    <property type="project" value="UniProtKB-UniRule"/>
</dbReference>
<dbReference type="InterPro" id="IPR000093">
    <property type="entry name" value="DNA_Rcmb_RecR"/>
</dbReference>
<dbReference type="GO" id="GO:0006281">
    <property type="term" value="P:DNA repair"/>
    <property type="evidence" value="ECO:0007669"/>
    <property type="project" value="UniProtKB-UniRule"/>
</dbReference>
<dbReference type="EMBL" id="FUWL01000004">
    <property type="protein sequence ID" value="SJZ37056.1"/>
    <property type="molecule type" value="Genomic_DNA"/>
</dbReference>
<keyword evidence="5 7" id="KW-0233">DNA recombination</keyword>
<keyword evidence="11" id="KW-1185">Reference proteome</keyword>
<dbReference type="AlphaFoldDB" id="A0A0A2EM62"/>
<evidence type="ECO:0000256" key="5">
    <source>
        <dbReference type="ARBA" id="ARBA00023172"/>
    </source>
</evidence>
<dbReference type="InterPro" id="IPR023627">
    <property type="entry name" value="Rcmb_RecR"/>
</dbReference>
<dbReference type="Gene3D" id="3.30.60.80">
    <property type="match status" value="1"/>
</dbReference>
<accession>A0A0A2EM62</accession>
<evidence type="ECO:0000256" key="6">
    <source>
        <dbReference type="ARBA" id="ARBA00023204"/>
    </source>
</evidence>
<dbReference type="SMART" id="SM00493">
    <property type="entry name" value="TOPRIM"/>
    <property type="match status" value="1"/>
</dbReference>
<dbReference type="GO" id="GO:0006310">
    <property type="term" value="P:DNA recombination"/>
    <property type="evidence" value="ECO:0007669"/>
    <property type="project" value="UniProtKB-UniRule"/>
</dbReference>
<feature type="domain" description="Toprim" evidence="8">
    <location>
        <begin position="83"/>
        <end position="178"/>
    </location>
</feature>
<dbReference type="Pfam" id="PF21175">
    <property type="entry name" value="RecR_C"/>
    <property type="match status" value="1"/>
</dbReference>
<keyword evidence="1 7" id="KW-0479">Metal-binding</keyword>